<dbReference type="Gene3D" id="1.20.120.550">
    <property type="entry name" value="Membrane associated eicosanoid/glutathione metabolism-like domain"/>
    <property type="match status" value="1"/>
</dbReference>
<gene>
    <name evidence="5" type="ORF">FIBSPDRAFT_854270</name>
</gene>
<dbReference type="PANTHER" id="PTHR35371">
    <property type="entry name" value="INNER MEMBRANE PROTEIN"/>
    <property type="match status" value="1"/>
</dbReference>
<sequence>MLALINRPLSLYSIPVVWATALVPALLKVVTISSLKGYNNLAPRSNTATLTSSPGVSSRDAARVARMEGASHNGYEAFPLWVAAVLSANYAGLDNSLINKASAAFIGIRILFTYVYIEQTSSAQAFFRSVIWWSGTSVPLYLLSKAANKVYDLRA</sequence>
<keyword evidence="2" id="KW-0812">Transmembrane</keyword>
<dbReference type="InterPro" id="IPR023352">
    <property type="entry name" value="MAPEG-like_dom_sf"/>
</dbReference>
<keyword evidence="4" id="KW-0472">Membrane</keyword>
<evidence type="ECO:0000256" key="4">
    <source>
        <dbReference type="ARBA" id="ARBA00023136"/>
    </source>
</evidence>
<dbReference type="PANTHER" id="PTHR35371:SF1">
    <property type="entry name" value="BLR7753 PROTEIN"/>
    <property type="match status" value="1"/>
</dbReference>
<dbReference type="SUPFAM" id="SSF161084">
    <property type="entry name" value="MAPEG domain-like"/>
    <property type="match status" value="1"/>
</dbReference>
<dbReference type="OrthoDB" id="2122304at2759"/>
<evidence type="ECO:0000256" key="2">
    <source>
        <dbReference type="ARBA" id="ARBA00022692"/>
    </source>
</evidence>
<evidence type="ECO:0000313" key="5">
    <source>
        <dbReference type="EMBL" id="KZP26920.1"/>
    </source>
</evidence>
<keyword evidence="3" id="KW-1133">Transmembrane helix</keyword>
<dbReference type="Pfam" id="PF01124">
    <property type="entry name" value="MAPEG"/>
    <property type="match status" value="1"/>
</dbReference>
<protein>
    <recommendedName>
        <fullName evidence="6">Membrane-associated proteins in eicosanoid and glutathione metabolism</fullName>
    </recommendedName>
</protein>
<accession>A0A166QA08</accession>
<proteinExistence type="predicted"/>
<dbReference type="InterPro" id="IPR001129">
    <property type="entry name" value="Membr-assoc_MAPEG"/>
</dbReference>
<evidence type="ECO:0000256" key="1">
    <source>
        <dbReference type="ARBA" id="ARBA00004370"/>
    </source>
</evidence>
<comment type="subcellular location">
    <subcellularLocation>
        <location evidence="1">Membrane</location>
    </subcellularLocation>
</comment>
<name>A0A166QA08_9AGAM</name>
<dbReference type="EMBL" id="KV417511">
    <property type="protein sequence ID" value="KZP26920.1"/>
    <property type="molecule type" value="Genomic_DNA"/>
</dbReference>
<dbReference type="AlphaFoldDB" id="A0A166QA08"/>
<organism evidence="5">
    <name type="scientific">Athelia psychrophila</name>
    <dbReference type="NCBI Taxonomy" id="1759441"/>
    <lineage>
        <taxon>Eukaryota</taxon>
        <taxon>Fungi</taxon>
        <taxon>Dikarya</taxon>
        <taxon>Basidiomycota</taxon>
        <taxon>Agaricomycotina</taxon>
        <taxon>Agaricomycetes</taxon>
        <taxon>Agaricomycetidae</taxon>
        <taxon>Atheliales</taxon>
        <taxon>Atheliaceae</taxon>
        <taxon>Athelia</taxon>
    </lineage>
</organism>
<reference evidence="5" key="1">
    <citation type="journal article" date="2016" name="Mol. Biol. Evol.">
        <title>Comparative Genomics of Early-Diverging Mushroom-Forming Fungi Provides Insights into the Origins of Lignocellulose Decay Capabilities.</title>
        <authorList>
            <person name="Nagy L.G."/>
            <person name="Riley R."/>
            <person name="Tritt A."/>
            <person name="Adam C."/>
            <person name="Daum C."/>
            <person name="Floudas D."/>
            <person name="Sun H."/>
            <person name="Yadav J.S."/>
            <person name="Pangilinan J."/>
            <person name="Larsson K.H."/>
            <person name="Matsuura K."/>
            <person name="Barry K."/>
            <person name="Labutti K."/>
            <person name="Kuo R."/>
            <person name="Ohm R.A."/>
            <person name="Bhattacharya S.S."/>
            <person name="Shirouzu T."/>
            <person name="Yoshinaga Y."/>
            <person name="Martin F.M."/>
            <person name="Grigoriev I.V."/>
            <person name="Hibbett D.S."/>
        </authorList>
    </citation>
    <scope>NUCLEOTIDE SEQUENCE [LARGE SCALE GENOMIC DNA]</scope>
    <source>
        <strain evidence="5">CBS 109695</strain>
    </source>
</reference>
<dbReference type="GO" id="GO:0016020">
    <property type="term" value="C:membrane"/>
    <property type="evidence" value="ECO:0007669"/>
    <property type="project" value="UniProtKB-SubCell"/>
</dbReference>
<evidence type="ECO:0008006" key="6">
    <source>
        <dbReference type="Google" id="ProtNLM"/>
    </source>
</evidence>
<evidence type="ECO:0000256" key="3">
    <source>
        <dbReference type="ARBA" id="ARBA00022989"/>
    </source>
</evidence>